<protein>
    <submittedName>
        <fullName evidence="2">Transposase</fullName>
    </submittedName>
</protein>
<dbReference type="InterPro" id="IPR025948">
    <property type="entry name" value="HTH-like_dom"/>
</dbReference>
<dbReference type="Proteomes" id="UP000318695">
    <property type="component" value="Unassembled WGS sequence"/>
</dbReference>
<organism evidence="2 3">
    <name type="scientific">Haemophilus haemolyticus</name>
    <dbReference type="NCBI Taxonomy" id="726"/>
    <lineage>
        <taxon>Bacteria</taxon>
        <taxon>Pseudomonadati</taxon>
        <taxon>Pseudomonadota</taxon>
        <taxon>Gammaproteobacteria</taxon>
        <taxon>Pasteurellales</taxon>
        <taxon>Pasteurellaceae</taxon>
        <taxon>Haemophilus</taxon>
    </lineage>
</organism>
<feature type="domain" description="HTH-like" evidence="1">
    <location>
        <begin position="38"/>
        <end position="78"/>
    </location>
</feature>
<dbReference type="EMBL" id="SDPI01000047">
    <property type="protein sequence ID" value="TPG97772.1"/>
    <property type="molecule type" value="Genomic_DNA"/>
</dbReference>
<evidence type="ECO:0000313" key="3">
    <source>
        <dbReference type="Proteomes" id="UP000318695"/>
    </source>
</evidence>
<gene>
    <name evidence="2" type="ORF">EUX54_08160</name>
</gene>
<dbReference type="Pfam" id="PF13276">
    <property type="entry name" value="HTH_21"/>
    <property type="match status" value="1"/>
</dbReference>
<name>A0A502JJS0_HAEHA</name>
<comment type="caution">
    <text evidence="2">The sequence shown here is derived from an EMBL/GenBank/DDBJ whole genome shotgun (WGS) entry which is preliminary data.</text>
</comment>
<evidence type="ECO:0000313" key="2">
    <source>
        <dbReference type="EMBL" id="TPG97772.1"/>
    </source>
</evidence>
<accession>A0A502JJS0</accession>
<proteinExistence type="predicted"/>
<dbReference type="AlphaFoldDB" id="A0A502JJS0"/>
<sequence>MEIIQRLRTHYPLTWLLSFAQLARSAFFSQLQVKLNKDKALKAVIKDIKAEHPDYGYRRVHACLPGVNHKKVQCLMGVKSIYPQF</sequence>
<dbReference type="RefSeq" id="WP_140578589.1">
    <property type="nucleotide sequence ID" value="NZ_SDPI01000047.1"/>
</dbReference>
<reference evidence="2 3" key="1">
    <citation type="submission" date="2019-01" db="EMBL/GenBank/DDBJ databases">
        <title>Comparative genomic analysis identifies haemin-independent Haemophilus haemolyticus: a formal re-classification of Haemophilus intermedius.</title>
        <authorList>
            <person name="Harris T.M."/>
            <person name="Price E.P."/>
            <person name="Sarovich D.S."/>
            <person name="Norskov-Lauritsen N."/>
            <person name="Beissbarth J."/>
            <person name="Chang A.B."/>
            <person name="Smith-Vaughan H.C."/>
        </authorList>
    </citation>
    <scope>NUCLEOTIDE SEQUENCE [LARGE SCALE GENOMIC DNA]</scope>
    <source>
        <strain evidence="2 3">CCUG 30218</strain>
    </source>
</reference>
<evidence type="ECO:0000259" key="1">
    <source>
        <dbReference type="Pfam" id="PF13276"/>
    </source>
</evidence>